<feature type="region of interest" description="Disordered" evidence="8">
    <location>
        <begin position="146"/>
        <end position="365"/>
    </location>
</feature>
<dbReference type="Gene3D" id="3.10.110.10">
    <property type="entry name" value="Ubiquitin Conjugating Enzyme"/>
    <property type="match status" value="1"/>
</dbReference>
<feature type="compositionally biased region" description="Pro residues" evidence="8">
    <location>
        <begin position="348"/>
        <end position="358"/>
    </location>
</feature>
<dbReference type="PROSITE" id="PS51322">
    <property type="entry name" value="UEV"/>
    <property type="match status" value="1"/>
</dbReference>
<accession>A0A6A5QUN2</accession>
<evidence type="ECO:0000259" key="9">
    <source>
        <dbReference type="PROSITE" id="PS51312"/>
    </source>
</evidence>
<feature type="compositionally biased region" description="Pro residues" evidence="8">
    <location>
        <begin position="215"/>
        <end position="227"/>
    </location>
</feature>
<evidence type="ECO:0000256" key="1">
    <source>
        <dbReference type="ARBA" id="ARBA00004177"/>
    </source>
</evidence>
<protein>
    <submittedName>
        <fullName evidence="11">UEV domain-containing protein</fullName>
    </submittedName>
</protein>
<dbReference type="Pfam" id="PF09454">
    <property type="entry name" value="Vps23_core"/>
    <property type="match status" value="1"/>
</dbReference>
<dbReference type="GO" id="GO:0072666">
    <property type="term" value="P:establishment of protein localization to vacuole"/>
    <property type="evidence" value="ECO:0007669"/>
    <property type="project" value="UniProtKB-ARBA"/>
</dbReference>
<keyword evidence="12" id="KW-1185">Reference proteome</keyword>
<feature type="compositionally biased region" description="Pro residues" evidence="8">
    <location>
        <begin position="161"/>
        <end position="171"/>
    </location>
</feature>
<dbReference type="PANTHER" id="PTHR23306:SF3">
    <property type="entry name" value="TUMOR SUPPRESSOR PROTEIN 101"/>
    <property type="match status" value="1"/>
</dbReference>
<feature type="compositionally biased region" description="Low complexity" evidence="8">
    <location>
        <begin position="334"/>
        <end position="347"/>
    </location>
</feature>
<dbReference type="InterPro" id="IPR052070">
    <property type="entry name" value="ESCRT-I_UEV_domain"/>
</dbReference>
<dbReference type="InterPro" id="IPR037202">
    <property type="entry name" value="ESCRT_assembly_dom"/>
</dbReference>
<reference evidence="11" key="1">
    <citation type="journal article" date="2020" name="Stud. Mycol.">
        <title>101 Dothideomycetes genomes: a test case for predicting lifestyles and emergence of pathogens.</title>
        <authorList>
            <person name="Haridas S."/>
            <person name="Albert R."/>
            <person name="Binder M."/>
            <person name="Bloem J."/>
            <person name="Labutti K."/>
            <person name="Salamov A."/>
            <person name="Andreopoulos B."/>
            <person name="Baker S."/>
            <person name="Barry K."/>
            <person name="Bills G."/>
            <person name="Bluhm B."/>
            <person name="Cannon C."/>
            <person name="Castanera R."/>
            <person name="Culley D."/>
            <person name="Daum C."/>
            <person name="Ezra D."/>
            <person name="Gonzalez J."/>
            <person name="Henrissat B."/>
            <person name="Kuo A."/>
            <person name="Liang C."/>
            <person name="Lipzen A."/>
            <person name="Lutzoni F."/>
            <person name="Magnuson J."/>
            <person name="Mondo S."/>
            <person name="Nolan M."/>
            <person name="Ohm R."/>
            <person name="Pangilinan J."/>
            <person name="Park H.-J."/>
            <person name="Ramirez L."/>
            <person name="Alfaro M."/>
            <person name="Sun H."/>
            <person name="Tritt A."/>
            <person name="Yoshinaga Y."/>
            <person name="Zwiers L.-H."/>
            <person name="Turgeon B."/>
            <person name="Goodwin S."/>
            <person name="Spatafora J."/>
            <person name="Crous P."/>
            <person name="Grigoriev I."/>
        </authorList>
    </citation>
    <scope>NUCLEOTIDE SEQUENCE</scope>
    <source>
        <strain evidence="11">HMLAC05119</strain>
    </source>
</reference>
<keyword evidence="3 7" id="KW-0813">Transport</keyword>
<evidence type="ECO:0000256" key="5">
    <source>
        <dbReference type="ARBA" id="ARBA00022927"/>
    </source>
</evidence>
<dbReference type="GO" id="GO:0006886">
    <property type="term" value="P:intracellular protein transport"/>
    <property type="evidence" value="ECO:0007669"/>
    <property type="project" value="UniProtKB-ARBA"/>
</dbReference>
<feature type="compositionally biased region" description="Polar residues" evidence="8">
    <location>
        <begin position="283"/>
        <end position="302"/>
    </location>
</feature>
<dbReference type="Proteomes" id="UP000800096">
    <property type="component" value="Unassembled WGS sequence"/>
</dbReference>
<dbReference type="PANTHER" id="PTHR23306">
    <property type="entry name" value="TUMOR SUSCEPTIBILITY GENE 101 PROTEIN-RELATED"/>
    <property type="match status" value="1"/>
</dbReference>
<evidence type="ECO:0000256" key="7">
    <source>
        <dbReference type="PROSITE-ProRule" id="PRU00644"/>
    </source>
</evidence>
<dbReference type="PROSITE" id="PS51312">
    <property type="entry name" value="SB"/>
    <property type="match status" value="1"/>
</dbReference>
<dbReference type="AlphaFoldDB" id="A0A6A5QUN2"/>
<feature type="compositionally biased region" description="Low complexity" evidence="8">
    <location>
        <begin position="228"/>
        <end position="241"/>
    </location>
</feature>
<keyword evidence="4" id="KW-0967">Endosome</keyword>
<organism evidence="11 12">
    <name type="scientific">Ampelomyces quisqualis</name>
    <name type="common">Powdery mildew agent</name>
    <dbReference type="NCBI Taxonomy" id="50730"/>
    <lineage>
        <taxon>Eukaryota</taxon>
        <taxon>Fungi</taxon>
        <taxon>Dikarya</taxon>
        <taxon>Ascomycota</taxon>
        <taxon>Pezizomycotina</taxon>
        <taxon>Dothideomycetes</taxon>
        <taxon>Pleosporomycetidae</taxon>
        <taxon>Pleosporales</taxon>
        <taxon>Pleosporineae</taxon>
        <taxon>Phaeosphaeriaceae</taxon>
        <taxon>Ampelomyces</taxon>
    </lineage>
</organism>
<comment type="subcellular location">
    <subcellularLocation>
        <location evidence="1">Endosome</location>
    </subcellularLocation>
</comment>
<dbReference type="Gene3D" id="6.10.140.820">
    <property type="match status" value="1"/>
</dbReference>
<keyword evidence="5 7" id="KW-0653">Protein transport</keyword>
<evidence type="ECO:0000313" key="12">
    <source>
        <dbReference type="Proteomes" id="UP000800096"/>
    </source>
</evidence>
<evidence type="ECO:0000256" key="4">
    <source>
        <dbReference type="ARBA" id="ARBA00022753"/>
    </source>
</evidence>
<feature type="domain" description="UEV" evidence="10">
    <location>
        <begin position="7"/>
        <end position="152"/>
    </location>
</feature>
<feature type="compositionally biased region" description="Pro residues" evidence="8">
    <location>
        <begin position="321"/>
        <end position="333"/>
    </location>
</feature>
<dbReference type="InterPro" id="IPR017916">
    <property type="entry name" value="SB_dom"/>
</dbReference>
<dbReference type="InterPro" id="IPR008883">
    <property type="entry name" value="UEV_N"/>
</dbReference>
<evidence type="ECO:0000256" key="3">
    <source>
        <dbReference type="ARBA" id="ARBA00022448"/>
    </source>
</evidence>
<proteinExistence type="inferred from homology"/>
<dbReference type="InterPro" id="IPR016135">
    <property type="entry name" value="UBQ-conjugating_enzyme/RWD"/>
</dbReference>
<dbReference type="CDD" id="cd11685">
    <property type="entry name" value="UEV_TSG101-like"/>
    <property type="match status" value="1"/>
</dbReference>
<dbReference type="GO" id="GO:0043162">
    <property type="term" value="P:ubiquitin-dependent protein catabolic process via the multivesicular body sorting pathway"/>
    <property type="evidence" value="ECO:0007669"/>
    <property type="project" value="UniProtKB-ARBA"/>
</dbReference>
<dbReference type="SUPFAM" id="SSF140111">
    <property type="entry name" value="Endosomal sorting complex assembly domain"/>
    <property type="match status" value="1"/>
</dbReference>
<gene>
    <name evidence="11" type="ORF">BDU57DRAFT_204261</name>
</gene>
<dbReference type="SUPFAM" id="SSF54495">
    <property type="entry name" value="UBC-like"/>
    <property type="match status" value="1"/>
</dbReference>
<evidence type="ECO:0000256" key="2">
    <source>
        <dbReference type="ARBA" id="ARBA00009594"/>
    </source>
</evidence>
<dbReference type="GO" id="GO:0043130">
    <property type="term" value="F:ubiquitin binding"/>
    <property type="evidence" value="ECO:0007669"/>
    <property type="project" value="TreeGrafter"/>
</dbReference>
<evidence type="ECO:0000256" key="8">
    <source>
        <dbReference type="SAM" id="MobiDB-lite"/>
    </source>
</evidence>
<evidence type="ECO:0000259" key="10">
    <source>
        <dbReference type="PROSITE" id="PS51322"/>
    </source>
</evidence>
<dbReference type="OrthoDB" id="306304at2759"/>
<comment type="similarity">
    <text evidence="2">Belongs to the ubiquitin-conjugating enzyme family. UEV subfamily.</text>
</comment>
<evidence type="ECO:0000313" key="11">
    <source>
        <dbReference type="EMBL" id="KAF1918588.1"/>
    </source>
</evidence>
<sequence length="555" mass="60878">MAGVPEKVLNWLYSVLTSEYKDVNRTYHDAAEALSHYPSLTTRTEVYTYENGTSALLLLLSGTLPVTFRGATYGFPVAIWLPYAYPRESPIVYVTPSPDMVVRPGQHVSGDGRVYHPYLAQWAQYWDKSTLFDFLAVLRGVFAKEPPVRSRQPQHNVPTQQAPPPVPPPPAGRGRSVHDAGSAPLRQDQAPPPRPPKPGEQSPQTAQPSHDRYSQPPPLPPYPPQQPRTPSQYQQPQRSSYGAPPQWQQPVHAPAQNGPRQGSHGMSMSPATSGARQHGQPPGYQSNTQDVGSPVSPLTQEGQRPPQFAQHVALPQQQYARPPPQQQPPPQGYPPQRLHPQHQQYPQQVPPPAAPNPPSNLLDDSLTVTLPSQHANQPALPVPPVPPNPEKDALLRALSHALVTQARKTISSNLSALTPLRSQHAALSTAYSRLEAELVDLQQVDAALLANEQILKSAMEQADGVMSDARRRQVPDVDDILVAPTLVGGQLYTLVSEEKGIADALFVLGRGLDKGRIGVDVFVKQTRSLAREQFLKKALIRKIGRGMGLDEYQVR</sequence>
<feature type="compositionally biased region" description="Polar residues" evidence="8">
    <location>
        <begin position="258"/>
        <end position="275"/>
    </location>
</feature>
<dbReference type="Pfam" id="PF05743">
    <property type="entry name" value="UEV"/>
    <property type="match status" value="1"/>
</dbReference>
<keyword evidence="6" id="KW-0175">Coiled coil</keyword>
<evidence type="ECO:0000256" key="6">
    <source>
        <dbReference type="ARBA" id="ARBA00023054"/>
    </source>
</evidence>
<dbReference type="GO" id="GO:0000813">
    <property type="term" value="C:ESCRT I complex"/>
    <property type="evidence" value="ECO:0007669"/>
    <property type="project" value="TreeGrafter"/>
</dbReference>
<name>A0A6A5QUN2_AMPQU</name>
<feature type="domain" description="SB" evidence="9">
    <location>
        <begin position="485"/>
        <end position="553"/>
    </location>
</feature>
<dbReference type="EMBL" id="ML979134">
    <property type="protein sequence ID" value="KAF1918588.1"/>
    <property type="molecule type" value="Genomic_DNA"/>
</dbReference>